<keyword evidence="3" id="KW-1185">Reference proteome</keyword>
<dbReference type="AlphaFoldDB" id="A0A9E7ESA1"/>
<sequence length="79" mass="8774">PGELHKRRVGKKSEVQTQTRVVGIGVGRSILFLCACMTFSLGEREAKKKNQRSSSLDFKTMSTVSNVDCNVCVDEPFHT</sequence>
<evidence type="ECO:0000256" key="1">
    <source>
        <dbReference type="SAM" id="Phobius"/>
    </source>
</evidence>
<keyword evidence="1" id="KW-1133">Transmembrane helix</keyword>
<gene>
    <name evidence="2" type="ORF">MUK42_10659</name>
</gene>
<feature type="transmembrane region" description="Helical" evidence="1">
    <location>
        <begin position="20"/>
        <end position="42"/>
    </location>
</feature>
<evidence type="ECO:0000313" key="2">
    <source>
        <dbReference type="EMBL" id="URD81132.1"/>
    </source>
</evidence>
<accession>A0A9E7ESA1</accession>
<keyword evidence="1" id="KW-0472">Membrane</keyword>
<organism evidence="2 3">
    <name type="scientific">Musa troglodytarum</name>
    <name type="common">fe'i banana</name>
    <dbReference type="NCBI Taxonomy" id="320322"/>
    <lineage>
        <taxon>Eukaryota</taxon>
        <taxon>Viridiplantae</taxon>
        <taxon>Streptophyta</taxon>
        <taxon>Embryophyta</taxon>
        <taxon>Tracheophyta</taxon>
        <taxon>Spermatophyta</taxon>
        <taxon>Magnoliopsida</taxon>
        <taxon>Liliopsida</taxon>
        <taxon>Zingiberales</taxon>
        <taxon>Musaceae</taxon>
        <taxon>Musa</taxon>
    </lineage>
</organism>
<reference evidence="2" key="1">
    <citation type="submission" date="2022-05" db="EMBL/GenBank/DDBJ databases">
        <title>The Musa troglodytarum L. genome provides insights into the mechanism of non-climacteric behaviour and enrichment of carotenoids.</title>
        <authorList>
            <person name="Wang J."/>
        </authorList>
    </citation>
    <scope>NUCLEOTIDE SEQUENCE</scope>
    <source>
        <tissue evidence="2">Leaf</tissue>
    </source>
</reference>
<feature type="non-terminal residue" evidence="2">
    <location>
        <position position="1"/>
    </location>
</feature>
<keyword evidence="1" id="KW-0812">Transmembrane</keyword>
<dbReference type="Proteomes" id="UP001055439">
    <property type="component" value="Chromosome 10"/>
</dbReference>
<protein>
    <submittedName>
        <fullName evidence="2">Uncharacterized protein</fullName>
    </submittedName>
</protein>
<dbReference type="EMBL" id="CP097503">
    <property type="protein sequence ID" value="URD81132.1"/>
    <property type="molecule type" value="Genomic_DNA"/>
</dbReference>
<proteinExistence type="predicted"/>
<evidence type="ECO:0000313" key="3">
    <source>
        <dbReference type="Proteomes" id="UP001055439"/>
    </source>
</evidence>
<name>A0A9E7ESA1_9LILI</name>